<feature type="signal peptide" evidence="2">
    <location>
        <begin position="1"/>
        <end position="22"/>
    </location>
</feature>
<keyword evidence="2" id="KW-0732">Signal</keyword>
<accession>A0AAV7IJP8</accession>
<evidence type="ECO:0000313" key="3">
    <source>
        <dbReference type="EMBL" id="KAH0552265.1"/>
    </source>
</evidence>
<evidence type="ECO:0000256" key="1">
    <source>
        <dbReference type="SAM" id="MobiDB-lite"/>
    </source>
</evidence>
<dbReference type="Proteomes" id="UP000826195">
    <property type="component" value="Unassembled WGS sequence"/>
</dbReference>
<evidence type="ECO:0000313" key="4">
    <source>
        <dbReference type="Proteomes" id="UP000826195"/>
    </source>
</evidence>
<gene>
    <name evidence="3" type="ORF">KQX54_007935</name>
</gene>
<name>A0AAV7IJP8_COTGL</name>
<feature type="region of interest" description="Disordered" evidence="1">
    <location>
        <begin position="52"/>
        <end position="71"/>
    </location>
</feature>
<dbReference type="EMBL" id="JAHXZJ010001492">
    <property type="protein sequence ID" value="KAH0552265.1"/>
    <property type="molecule type" value="Genomic_DNA"/>
</dbReference>
<sequence length="71" mass="7765">MNLLKSLLFISALAMVLLCVNCENKEPRKVLRGNLLMRKEREAGLLKRLTRSPSPGFVAPRVDDNGGPGCG</sequence>
<evidence type="ECO:0000256" key="2">
    <source>
        <dbReference type="SAM" id="SignalP"/>
    </source>
</evidence>
<keyword evidence="4" id="KW-1185">Reference proteome</keyword>
<comment type="caution">
    <text evidence="3">The sequence shown here is derived from an EMBL/GenBank/DDBJ whole genome shotgun (WGS) entry which is preliminary data.</text>
</comment>
<organism evidence="3 4">
    <name type="scientific">Cotesia glomerata</name>
    <name type="common">Lepidopteran parasitic wasp</name>
    <name type="synonym">Apanteles glomeratus</name>
    <dbReference type="NCBI Taxonomy" id="32391"/>
    <lineage>
        <taxon>Eukaryota</taxon>
        <taxon>Metazoa</taxon>
        <taxon>Ecdysozoa</taxon>
        <taxon>Arthropoda</taxon>
        <taxon>Hexapoda</taxon>
        <taxon>Insecta</taxon>
        <taxon>Pterygota</taxon>
        <taxon>Neoptera</taxon>
        <taxon>Endopterygota</taxon>
        <taxon>Hymenoptera</taxon>
        <taxon>Apocrita</taxon>
        <taxon>Ichneumonoidea</taxon>
        <taxon>Braconidae</taxon>
        <taxon>Microgastrinae</taxon>
        <taxon>Cotesia</taxon>
    </lineage>
</organism>
<dbReference type="AlphaFoldDB" id="A0AAV7IJP8"/>
<feature type="chain" id="PRO_5043888321" evidence="2">
    <location>
        <begin position="23"/>
        <end position="71"/>
    </location>
</feature>
<proteinExistence type="predicted"/>
<protein>
    <submittedName>
        <fullName evidence="3">Uncharacterized protein</fullName>
    </submittedName>
</protein>
<reference evidence="3 4" key="1">
    <citation type="journal article" date="2021" name="J. Hered.">
        <title>A chromosome-level genome assembly of the parasitoid wasp, Cotesia glomerata (Hymenoptera: Braconidae).</title>
        <authorList>
            <person name="Pinto B.J."/>
            <person name="Weis J.J."/>
            <person name="Gamble T."/>
            <person name="Ode P.J."/>
            <person name="Paul R."/>
            <person name="Zaspel J.M."/>
        </authorList>
    </citation>
    <scope>NUCLEOTIDE SEQUENCE [LARGE SCALE GENOMIC DNA]</scope>
    <source>
        <strain evidence="3">CgM1</strain>
    </source>
</reference>